<comment type="caution">
    <text evidence="1">The sequence shown here is derived from an EMBL/GenBank/DDBJ whole genome shotgun (WGS) entry which is preliminary data.</text>
</comment>
<evidence type="ECO:0000313" key="1">
    <source>
        <dbReference type="EMBL" id="MEJ5944193.1"/>
    </source>
</evidence>
<organism evidence="1 2">
    <name type="scientific">Pseudokineococcus basanitobsidens</name>
    <dbReference type="NCBI Taxonomy" id="1926649"/>
    <lineage>
        <taxon>Bacteria</taxon>
        <taxon>Bacillati</taxon>
        <taxon>Actinomycetota</taxon>
        <taxon>Actinomycetes</taxon>
        <taxon>Kineosporiales</taxon>
        <taxon>Kineosporiaceae</taxon>
        <taxon>Pseudokineococcus</taxon>
    </lineage>
</organism>
<proteinExistence type="predicted"/>
<keyword evidence="2" id="KW-1185">Reference proteome</keyword>
<protein>
    <submittedName>
        <fullName evidence="1">Uncharacterized protein</fullName>
    </submittedName>
</protein>
<sequence length="120" mass="13393">MDVVVEIGGWEHECCGPSLERAQLVDLGCLRRTAPDGEVHLVETHHHREPDVHVRGRVRDVMVLRPGRPAQQVLRLPGGEALRGFDAEDDGHLETPWTGEVLPRGEDFLVVVRTADRGRP</sequence>
<gene>
    <name evidence="1" type="ORF">WDZ17_02655</name>
</gene>
<dbReference type="Proteomes" id="UP001387100">
    <property type="component" value="Unassembled WGS sequence"/>
</dbReference>
<accession>A0ABU8RGP0</accession>
<evidence type="ECO:0000313" key="2">
    <source>
        <dbReference type="Proteomes" id="UP001387100"/>
    </source>
</evidence>
<dbReference type="RefSeq" id="WP_339573584.1">
    <property type="nucleotide sequence ID" value="NZ_JBBIAA010000002.1"/>
</dbReference>
<reference evidence="1 2" key="1">
    <citation type="journal article" date="2017" name="Int. J. Syst. Evol. Microbiol.">
        <title>Pseudokineococcus basanitobsidens sp. nov., isolated from volcanic rock.</title>
        <authorList>
            <person name="Lee D.W."/>
            <person name="Park M.Y."/>
            <person name="Kim J.J."/>
            <person name="Kim B.S."/>
        </authorList>
    </citation>
    <scope>NUCLEOTIDE SEQUENCE [LARGE SCALE GENOMIC DNA]</scope>
    <source>
        <strain evidence="1 2">DSM 103726</strain>
    </source>
</reference>
<name>A0ABU8RGP0_9ACTN</name>
<dbReference type="EMBL" id="JBBIAA010000002">
    <property type="protein sequence ID" value="MEJ5944193.1"/>
    <property type="molecule type" value="Genomic_DNA"/>
</dbReference>